<name>A0ACC2URS1_9FUNG</name>
<keyword evidence="2" id="KW-1185">Reference proteome</keyword>
<evidence type="ECO:0000313" key="2">
    <source>
        <dbReference type="Proteomes" id="UP001165960"/>
    </source>
</evidence>
<dbReference type="EMBL" id="QTSX02000046">
    <property type="protein sequence ID" value="KAJ9089457.1"/>
    <property type="molecule type" value="Genomic_DNA"/>
</dbReference>
<organism evidence="1 2">
    <name type="scientific">Entomophthora muscae</name>
    <dbReference type="NCBI Taxonomy" id="34485"/>
    <lineage>
        <taxon>Eukaryota</taxon>
        <taxon>Fungi</taxon>
        <taxon>Fungi incertae sedis</taxon>
        <taxon>Zoopagomycota</taxon>
        <taxon>Entomophthoromycotina</taxon>
        <taxon>Entomophthoromycetes</taxon>
        <taxon>Entomophthorales</taxon>
        <taxon>Entomophthoraceae</taxon>
        <taxon>Entomophthora</taxon>
    </lineage>
</organism>
<protein>
    <submittedName>
        <fullName evidence="1">Uncharacterized protein</fullName>
    </submittedName>
</protein>
<evidence type="ECO:0000313" key="1">
    <source>
        <dbReference type="EMBL" id="KAJ9089457.1"/>
    </source>
</evidence>
<gene>
    <name evidence="1" type="ORF">DSO57_1012805</name>
</gene>
<reference evidence="1" key="1">
    <citation type="submission" date="2022-04" db="EMBL/GenBank/DDBJ databases">
        <title>Genome of the entomopathogenic fungus Entomophthora muscae.</title>
        <authorList>
            <person name="Elya C."/>
            <person name="Lovett B.R."/>
            <person name="Lee E."/>
            <person name="Macias A.M."/>
            <person name="Hajek A.E."/>
            <person name="De Bivort B.L."/>
            <person name="Kasson M.T."/>
            <person name="De Fine Licht H.H."/>
            <person name="Stajich J.E."/>
        </authorList>
    </citation>
    <scope>NUCLEOTIDE SEQUENCE</scope>
    <source>
        <strain evidence="1">Berkeley</strain>
    </source>
</reference>
<sequence>MSNQPMKTSPLVEPSATNFQPIGTFPPIIHEVPGYQPIETSLLCGTNPYMGPEPMNNSPMDTHNTPEEVEKAKQQDLNLPNAAYSPIQHDDFNSVVSRMQRNQPVSPNPRIKYQSLGISTNKLFEDTAVTISLAELFRESPNLRQREELYLAGTGAPRTEDAINKRITHVILDGGA</sequence>
<accession>A0ACC2URS1</accession>
<dbReference type="Proteomes" id="UP001165960">
    <property type="component" value="Unassembled WGS sequence"/>
</dbReference>
<comment type="caution">
    <text evidence="1">The sequence shown here is derived from an EMBL/GenBank/DDBJ whole genome shotgun (WGS) entry which is preliminary data.</text>
</comment>
<proteinExistence type="predicted"/>